<dbReference type="RefSeq" id="WP_214418637.1">
    <property type="nucleotide sequence ID" value="NZ_CP075546.1"/>
</dbReference>
<organism evidence="1 2">
    <name type="scientific">Methanospirillum purgamenti</name>
    <dbReference type="NCBI Taxonomy" id="2834276"/>
    <lineage>
        <taxon>Archaea</taxon>
        <taxon>Methanobacteriati</taxon>
        <taxon>Methanobacteriota</taxon>
        <taxon>Stenosarchaea group</taxon>
        <taxon>Methanomicrobia</taxon>
        <taxon>Methanomicrobiales</taxon>
        <taxon>Methanospirillaceae</taxon>
        <taxon>Methanospirillum</taxon>
    </lineage>
</organism>
<name>A0A8E7AYM5_9EURY</name>
<keyword evidence="2" id="KW-1185">Reference proteome</keyword>
<dbReference type="Proteomes" id="UP000680656">
    <property type="component" value="Chromosome"/>
</dbReference>
<proteinExistence type="predicted"/>
<dbReference type="EMBL" id="CP075546">
    <property type="protein sequence ID" value="QVV87818.1"/>
    <property type="molecule type" value="Genomic_DNA"/>
</dbReference>
<evidence type="ECO:0000313" key="1">
    <source>
        <dbReference type="EMBL" id="QVV87818.1"/>
    </source>
</evidence>
<dbReference type="KEGG" id="mrtj:KHC33_10740"/>
<reference evidence="1 2" key="1">
    <citation type="submission" date="2021-05" db="EMBL/GenBank/DDBJ databases">
        <title>A novel Methanospirillum isolate from a pyrite-forming mixed culture.</title>
        <authorList>
            <person name="Bunk B."/>
            <person name="Sproer C."/>
            <person name="Spring S."/>
            <person name="Pester M."/>
        </authorList>
    </citation>
    <scope>NUCLEOTIDE SEQUENCE [LARGE SCALE GENOMIC DNA]</scope>
    <source>
        <strain evidence="1 2">J.3.6.1-F.2.7.3</strain>
    </source>
</reference>
<gene>
    <name evidence="1" type="ORF">KHC33_10740</name>
</gene>
<evidence type="ECO:0000313" key="2">
    <source>
        <dbReference type="Proteomes" id="UP000680656"/>
    </source>
</evidence>
<accession>A0A8E7AYM5</accession>
<protein>
    <submittedName>
        <fullName evidence="1">Uncharacterized protein</fullName>
    </submittedName>
</protein>
<sequence>MTSSLLIPHPPAVTEISVRILPLPVPTHRTETSLILLISLCSSPLLPVAKSHPGHTTHHDNA</sequence>
<dbReference type="AlphaFoldDB" id="A0A8E7AYM5"/>
<dbReference type="GeneID" id="65097666"/>